<gene>
    <name evidence="2" type="ORF">LA66_03300</name>
</gene>
<dbReference type="Pfam" id="PF12412">
    <property type="entry name" value="DUF3667"/>
    <property type="match status" value="1"/>
</dbReference>
<keyword evidence="1" id="KW-1133">Transmembrane helix</keyword>
<feature type="transmembrane region" description="Helical" evidence="1">
    <location>
        <begin position="130"/>
        <end position="147"/>
    </location>
</feature>
<reference evidence="2 3" key="1">
    <citation type="submission" date="2014-09" db="EMBL/GenBank/DDBJ databases">
        <title>Isolation and characterization of Aurantimonas altamirensis ON-56566 from clinical sample following a dog bite.</title>
        <authorList>
            <person name="Eshaghi A."/>
            <person name="Li A."/>
            <person name="Shahinas D."/>
            <person name="Bahn P."/>
            <person name="Kus J.V."/>
            <person name="Patel S.N."/>
        </authorList>
    </citation>
    <scope>NUCLEOTIDE SEQUENCE [LARGE SCALE GENOMIC DNA]</scope>
    <source>
        <strain evidence="2 3">ON-56566</strain>
    </source>
</reference>
<name>A0A0B1QA57_9HYPH</name>
<keyword evidence="1" id="KW-0812">Transmembrane</keyword>
<evidence type="ECO:0000313" key="2">
    <source>
        <dbReference type="EMBL" id="KHJ55685.1"/>
    </source>
</evidence>
<dbReference type="InterPro" id="IPR022134">
    <property type="entry name" value="DUF3667"/>
</dbReference>
<evidence type="ECO:0008006" key="4">
    <source>
        <dbReference type="Google" id="ProtNLM"/>
    </source>
</evidence>
<feature type="transmembrane region" description="Helical" evidence="1">
    <location>
        <begin position="159"/>
        <end position="182"/>
    </location>
</feature>
<evidence type="ECO:0000313" key="3">
    <source>
        <dbReference type="Proteomes" id="UP000030826"/>
    </source>
</evidence>
<protein>
    <recommendedName>
        <fullName evidence="4">DUF3667 domain-containing protein</fullName>
    </recommendedName>
</protein>
<proteinExistence type="predicted"/>
<evidence type="ECO:0000256" key="1">
    <source>
        <dbReference type="SAM" id="Phobius"/>
    </source>
</evidence>
<sequence>MPAGGALNDSYFEADVCRNCGAALTGPYCQACGQKKADRFGRAHLKDEIWQKLRWFEAEMLKAGFNVSLRPGRVARDYVLGQRKAHVHPLKLLLAAIVILLVVIAQTGYLEAGDTRLSRALELVRAWSKWSFSLGIVAVLIASNLVFRRRQGFNFFEHLVLATYVQFVIIVANIINLSPLLLRTGPDLVARHRQLTGLYMDWVEAGIVFLAFGQFFAVDWRRQWWWPAIGAAVFYVAKEGLLYLYARAVIRIVIAQLR</sequence>
<dbReference type="EMBL" id="JRFJ01000001">
    <property type="protein sequence ID" value="KHJ55685.1"/>
    <property type="molecule type" value="Genomic_DNA"/>
</dbReference>
<organism evidence="2 3">
    <name type="scientific">Aureimonas altamirensis</name>
    <dbReference type="NCBI Taxonomy" id="370622"/>
    <lineage>
        <taxon>Bacteria</taxon>
        <taxon>Pseudomonadati</taxon>
        <taxon>Pseudomonadota</taxon>
        <taxon>Alphaproteobacteria</taxon>
        <taxon>Hyphomicrobiales</taxon>
        <taxon>Aurantimonadaceae</taxon>
        <taxon>Aureimonas</taxon>
    </lineage>
</organism>
<comment type="caution">
    <text evidence="2">The sequence shown here is derived from an EMBL/GenBank/DDBJ whole genome shotgun (WGS) entry which is preliminary data.</text>
</comment>
<feature type="transmembrane region" description="Helical" evidence="1">
    <location>
        <begin position="225"/>
        <end position="246"/>
    </location>
</feature>
<dbReference type="STRING" id="370622.LA66_03300"/>
<keyword evidence="1" id="KW-0472">Membrane</keyword>
<dbReference type="AlphaFoldDB" id="A0A0B1QA57"/>
<dbReference type="Proteomes" id="UP000030826">
    <property type="component" value="Unassembled WGS sequence"/>
</dbReference>
<feature type="transmembrane region" description="Helical" evidence="1">
    <location>
        <begin position="92"/>
        <end position="110"/>
    </location>
</feature>
<accession>A0A0B1QA57</accession>